<protein>
    <recommendedName>
        <fullName evidence="2">DNA (cytosine-5-)-methyltransferase</fullName>
        <ecNumber evidence="2">2.1.1.37</ecNumber>
    </recommendedName>
</protein>
<gene>
    <name evidence="11" type="ORF">FKW77_002298</name>
</gene>
<feature type="region of interest" description="Disordered" evidence="9">
    <location>
        <begin position="705"/>
        <end position="729"/>
    </location>
</feature>
<dbReference type="GO" id="GO:0003682">
    <property type="term" value="F:chromatin binding"/>
    <property type="evidence" value="ECO:0007669"/>
    <property type="project" value="InterPro"/>
</dbReference>
<dbReference type="InterPro" id="IPR029063">
    <property type="entry name" value="SAM-dependent_MTases_sf"/>
</dbReference>
<evidence type="ECO:0000313" key="11">
    <source>
        <dbReference type="EMBL" id="QDS77999.1"/>
    </source>
</evidence>
<dbReference type="Gene3D" id="2.30.30.490">
    <property type="match status" value="1"/>
</dbReference>
<dbReference type="Pfam" id="PF00145">
    <property type="entry name" value="DNA_methylase"/>
    <property type="match status" value="1"/>
</dbReference>
<feature type="compositionally biased region" description="Basic and acidic residues" evidence="9">
    <location>
        <begin position="975"/>
        <end position="987"/>
    </location>
</feature>
<dbReference type="GO" id="GO:0003886">
    <property type="term" value="F:DNA (cytosine-5-)-methyltransferase activity"/>
    <property type="evidence" value="ECO:0007669"/>
    <property type="project" value="UniProtKB-EC"/>
</dbReference>
<dbReference type="EMBL" id="CP042203">
    <property type="protein sequence ID" value="QDS77999.1"/>
    <property type="molecule type" value="Genomic_DNA"/>
</dbReference>
<evidence type="ECO:0000256" key="4">
    <source>
        <dbReference type="ARBA" id="ARBA00022679"/>
    </source>
</evidence>
<dbReference type="GO" id="GO:0032259">
    <property type="term" value="P:methylation"/>
    <property type="evidence" value="ECO:0007669"/>
    <property type="project" value="UniProtKB-KW"/>
</dbReference>
<dbReference type="InterPro" id="IPR057215">
    <property type="entry name" value="DUF7893"/>
</dbReference>
<evidence type="ECO:0000256" key="7">
    <source>
        <dbReference type="ARBA" id="ARBA00023242"/>
    </source>
</evidence>
<dbReference type="SUPFAM" id="SSF53335">
    <property type="entry name" value="S-adenosyl-L-methionine-dependent methyltransferases"/>
    <property type="match status" value="1"/>
</dbReference>
<accession>A0A517LQV9</accession>
<feature type="compositionally biased region" description="Basic and acidic residues" evidence="9">
    <location>
        <begin position="955"/>
        <end position="968"/>
    </location>
</feature>
<dbReference type="InterPro" id="IPR043151">
    <property type="entry name" value="BAH_sf"/>
</dbReference>
<dbReference type="STRING" id="50376.A0A517LQV9"/>
<evidence type="ECO:0000259" key="10">
    <source>
        <dbReference type="PROSITE" id="PS51038"/>
    </source>
</evidence>
<evidence type="ECO:0000256" key="6">
    <source>
        <dbReference type="ARBA" id="ARBA00023125"/>
    </source>
</evidence>
<keyword evidence="4 8" id="KW-0808">Transferase</keyword>
<keyword evidence="6" id="KW-0238">DNA-binding</keyword>
<dbReference type="PANTHER" id="PTHR10629">
    <property type="entry name" value="CYTOSINE-SPECIFIC METHYLTRANSFERASE"/>
    <property type="match status" value="1"/>
</dbReference>
<feature type="region of interest" description="Disordered" evidence="9">
    <location>
        <begin position="925"/>
        <end position="997"/>
    </location>
</feature>
<evidence type="ECO:0000256" key="5">
    <source>
        <dbReference type="ARBA" id="ARBA00022691"/>
    </source>
</evidence>
<evidence type="ECO:0000256" key="2">
    <source>
        <dbReference type="ARBA" id="ARBA00011975"/>
    </source>
</evidence>
<dbReference type="InterPro" id="IPR001025">
    <property type="entry name" value="BAH_dom"/>
</dbReference>
<dbReference type="Proteomes" id="UP000316270">
    <property type="component" value="Chromosome 19"/>
</dbReference>
<feature type="domain" description="BAH" evidence="10">
    <location>
        <begin position="228"/>
        <end position="344"/>
    </location>
</feature>
<dbReference type="InterPro" id="IPR018117">
    <property type="entry name" value="C5_DNA_meth_AS"/>
</dbReference>
<comment type="similarity">
    <text evidence="8">Belongs to the class I-like SAM-binding methyltransferase superfamily. C5-methyltransferase family.</text>
</comment>
<dbReference type="GO" id="GO:0003677">
    <property type="term" value="F:DNA binding"/>
    <property type="evidence" value="ECO:0007669"/>
    <property type="project" value="UniProtKB-KW"/>
</dbReference>
<keyword evidence="12" id="KW-1185">Reference proteome</keyword>
<dbReference type="OrthoDB" id="5376140at2759"/>
<dbReference type="InterPro" id="IPR001525">
    <property type="entry name" value="C5_MeTfrase"/>
</dbReference>
<dbReference type="PROSITE" id="PS51679">
    <property type="entry name" value="SAM_MT_C5"/>
    <property type="match status" value="1"/>
</dbReference>
<feature type="compositionally biased region" description="Polar residues" evidence="9">
    <location>
        <begin position="1081"/>
        <end position="1103"/>
    </location>
</feature>
<feature type="region of interest" description="Disordered" evidence="9">
    <location>
        <begin position="1187"/>
        <end position="1216"/>
    </location>
</feature>
<keyword evidence="5 8" id="KW-0949">S-adenosyl-L-methionine</keyword>
<keyword evidence="3 8" id="KW-0489">Methyltransferase</keyword>
<name>A0A517LQV9_9PEZI</name>
<dbReference type="GO" id="GO:0005634">
    <property type="term" value="C:nucleus"/>
    <property type="evidence" value="ECO:0007669"/>
    <property type="project" value="UniProtKB-SubCell"/>
</dbReference>
<reference evidence="11 12" key="1">
    <citation type="submission" date="2019-07" db="EMBL/GenBank/DDBJ databases">
        <title>Finished genome of Venturia effusa.</title>
        <authorList>
            <person name="Young C.A."/>
            <person name="Cox M.P."/>
            <person name="Ganley A.R.D."/>
            <person name="David W.J."/>
        </authorList>
    </citation>
    <scope>NUCLEOTIDE SEQUENCE [LARGE SCALE GENOMIC DNA]</scope>
    <source>
        <strain evidence="12">albino</strain>
    </source>
</reference>
<dbReference type="PRINTS" id="PR00105">
    <property type="entry name" value="C5METTRFRASE"/>
</dbReference>
<dbReference type="Gene3D" id="3.40.50.150">
    <property type="entry name" value="Vaccinia Virus protein VP39"/>
    <property type="match status" value="1"/>
</dbReference>
<evidence type="ECO:0000313" key="12">
    <source>
        <dbReference type="Proteomes" id="UP000316270"/>
    </source>
</evidence>
<dbReference type="AlphaFoldDB" id="A0A517LQV9"/>
<dbReference type="GO" id="GO:0044027">
    <property type="term" value="P:negative regulation of gene expression via chromosomal CpG island methylation"/>
    <property type="evidence" value="ECO:0007669"/>
    <property type="project" value="TreeGrafter"/>
</dbReference>
<dbReference type="InterPro" id="IPR050390">
    <property type="entry name" value="C5-Methyltransferase"/>
</dbReference>
<dbReference type="EC" id="2.1.1.37" evidence="2"/>
<dbReference type="Pfam" id="PF25423">
    <property type="entry name" value="DUF7893"/>
    <property type="match status" value="1"/>
</dbReference>
<keyword evidence="7" id="KW-0539">Nucleus</keyword>
<evidence type="ECO:0000256" key="3">
    <source>
        <dbReference type="ARBA" id="ARBA00022603"/>
    </source>
</evidence>
<dbReference type="PROSITE" id="PS00094">
    <property type="entry name" value="C5_MTASE_1"/>
    <property type="match status" value="1"/>
</dbReference>
<feature type="region of interest" description="Disordered" evidence="9">
    <location>
        <begin position="1019"/>
        <end position="1145"/>
    </location>
</feature>
<evidence type="ECO:0000256" key="8">
    <source>
        <dbReference type="PROSITE-ProRule" id="PRU01016"/>
    </source>
</evidence>
<feature type="active site" evidence="8">
    <location>
        <position position="588"/>
    </location>
</feature>
<dbReference type="PANTHER" id="PTHR10629:SF54">
    <property type="entry name" value="DNA METHYLTRANSFERASE DIM-2"/>
    <property type="match status" value="1"/>
</dbReference>
<proteinExistence type="inferred from homology"/>
<feature type="compositionally biased region" description="Low complexity" evidence="9">
    <location>
        <begin position="1029"/>
        <end position="1043"/>
    </location>
</feature>
<comment type="subcellular location">
    <subcellularLocation>
        <location evidence="1">Nucleus</location>
    </subcellularLocation>
</comment>
<evidence type="ECO:0000256" key="1">
    <source>
        <dbReference type="ARBA" id="ARBA00004123"/>
    </source>
</evidence>
<evidence type="ECO:0000256" key="9">
    <source>
        <dbReference type="SAM" id="MobiDB-lite"/>
    </source>
</evidence>
<organism evidence="11 12">
    <name type="scientific">Venturia effusa</name>
    <dbReference type="NCBI Taxonomy" id="50376"/>
    <lineage>
        <taxon>Eukaryota</taxon>
        <taxon>Fungi</taxon>
        <taxon>Dikarya</taxon>
        <taxon>Ascomycota</taxon>
        <taxon>Pezizomycotina</taxon>
        <taxon>Dothideomycetes</taxon>
        <taxon>Pleosporomycetidae</taxon>
        <taxon>Venturiales</taxon>
        <taxon>Venturiaceae</taxon>
        <taxon>Venturia</taxon>
    </lineage>
</organism>
<feature type="compositionally biased region" description="Acidic residues" evidence="9">
    <location>
        <begin position="1190"/>
        <end position="1199"/>
    </location>
</feature>
<dbReference type="PROSITE" id="PS51038">
    <property type="entry name" value="BAH"/>
    <property type="match status" value="1"/>
</dbReference>
<feature type="compositionally biased region" description="Polar residues" evidence="9">
    <location>
        <begin position="1112"/>
        <end position="1138"/>
    </location>
</feature>
<sequence>MVPLNTLKTKSGCDDLIVDGLVSFEGIIFPDSIWIQTARGNQKSVYYRLTTASHEYKRFHLAFLWVADLAKHFVDFLLEHAAVQLADFRGKFHAWLIEVHAESAEFQNWINYLPVTDFRTSIVAHIEYLWKEALDIITPESELKSHPIWAEFLCKAVPLQQHKHSSDTKTVVTPFVYDCFKNLSFGSFLDVRQIENAVALAAESTKSMLGFASDPSASIDVPAMLPPDNIKAGDVVGLPRDENSAWKAETNFAFVQEICEDAEGTYLKLLWMYRPEETTCGNMKYPYPNELFMSDHCECGNIPYRTSEVIGKLLVEWIPRAIPTSTYFVRQQYQPEDKSFVTFRFDNISCRCKKIELGGVPARQLYKRNGTVLAAQGQGELKRLEPFIIVKFSKSRVRVRQLLRAGEHLQSALCPPNELLWTDKFLDLDAKDLHRRCNIRFLQRDEKVPNLYNRGGQADCFYITRRLVGKQAPPIVEYLNLPFPTDMAVGFDPDAKLEKAPLAMLSLFSGGGNFDRGLEEGGAVSTKWAVEWNQEAVHTYHANCRSQDDTAIFHGSVDECLARAMKGLFSDHVPRVGEVDAVAAGNPCQGFSSMNRDRESKSSRLNVSKVASVASYVDFYRPGYVLLENVVAMAADRDIKEGQPEAEVATSEDKKTVGVYKQLVCALVGMGYQLQTFKIGAWATGDPQSRRRIFIAATAPCLAPMSRPHLTHSDPPKSKKSNLKKPIAGREKTSYTPSFKFVSAAEATRDLPDIGDGQVHVQPGDARSGAGLHWDQDRFLTIMEARRAQGFPDYEPIIGSVTAQWKIVGNSVARSVSLALGMSLREAWLSHPLDLNERFMSTPDVKSVNRSGTVSQEEAPVGPMVVIPVRHVEQLKDVALHEHVEAAESDLYTNVLPGRSTIDLSRRTGSSLARVRTDPIVVIPRKTNQPLGQSERRKGVGSHIARSLRHPKRKVATDRDSKLSDGHSRSRRDRSRFERGCEARYEGDGQSSRISGLSSKAAIVIQDSDSDEERIQAGAPFLQTRIRAPRLTPPLESTSPSTPGDGARSHRLAPESRSRRAKFVVPEIDGGQNESEAESITAETNRSDSFAASQHSPAFNSIDTSEELGPNASGSCREQDVNASGQPHNKSSNPSNETRPVPTSPAVIPEFEMIDVPSEDVSEDEEEHESMFVPFRMFSAQTPSMIVLDSDSDGEDMSLDGEAPFRGQAQRQVASSTKARVYIDLDDLDD</sequence>